<dbReference type="Proteomes" id="UP001489004">
    <property type="component" value="Unassembled WGS sequence"/>
</dbReference>
<dbReference type="GO" id="GO:0005524">
    <property type="term" value="F:ATP binding"/>
    <property type="evidence" value="ECO:0007669"/>
    <property type="project" value="UniProtKB-UniRule"/>
</dbReference>
<evidence type="ECO:0000256" key="10">
    <source>
        <dbReference type="SAM" id="MobiDB-lite"/>
    </source>
</evidence>
<keyword evidence="8 11" id="KW-0472">Membrane</keyword>
<evidence type="ECO:0000259" key="12">
    <source>
        <dbReference type="PROSITE" id="PS50011"/>
    </source>
</evidence>
<dbReference type="GO" id="GO:0004672">
    <property type="term" value="F:protein kinase activity"/>
    <property type="evidence" value="ECO:0007669"/>
    <property type="project" value="InterPro"/>
</dbReference>
<dbReference type="SMART" id="SM00220">
    <property type="entry name" value="S_TKc"/>
    <property type="match status" value="1"/>
</dbReference>
<dbReference type="InterPro" id="IPR002645">
    <property type="entry name" value="STAS_dom"/>
</dbReference>
<feature type="transmembrane region" description="Helical" evidence="11">
    <location>
        <begin position="605"/>
        <end position="622"/>
    </location>
</feature>
<dbReference type="PROSITE" id="PS00107">
    <property type="entry name" value="PROTEIN_KINASE_ATP"/>
    <property type="match status" value="1"/>
</dbReference>
<dbReference type="PROSITE" id="PS50011">
    <property type="entry name" value="PROTEIN_KINASE_DOM"/>
    <property type="match status" value="1"/>
</dbReference>
<comment type="subcellular location">
    <subcellularLocation>
        <location evidence="1">Membrane</location>
        <topology evidence="1">Multi-pass membrane protein</topology>
    </subcellularLocation>
</comment>
<evidence type="ECO:0000256" key="11">
    <source>
        <dbReference type="SAM" id="Phobius"/>
    </source>
</evidence>
<keyword evidence="7 11" id="KW-1133">Transmembrane helix</keyword>
<evidence type="ECO:0000256" key="7">
    <source>
        <dbReference type="ARBA" id="ARBA00022989"/>
    </source>
</evidence>
<dbReference type="InterPro" id="IPR017441">
    <property type="entry name" value="Protein_kinase_ATP_BS"/>
</dbReference>
<dbReference type="NCBIfam" id="TIGR00815">
    <property type="entry name" value="sulP"/>
    <property type="match status" value="1"/>
</dbReference>
<keyword evidence="5" id="KW-0418">Kinase</keyword>
<dbReference type="PROSITE" id="PS50801">
    <property type="entry name" value="STAS"/>
    <property type="match status" value="1"/>
</dbReference>
<evidence type="ECO:0000256" key="8">
    <source>
        <dbReference type="ARBA" id="ARBA00023136"/>
    </source>
</evidence>
<feature type="transmembrane region" description="Helical" evidence="11">
    <location>
        <begin position="935"/>
        <end position="958"/>
    </location>
</feature>
<keyword evidence="15" id="KW-1185">Reference proteome</keyword>
<dbReference type="EMBL" id="JALJOR010000011">
    <property type="protein sequence ID" value="KAK9809119.1"/>
    <property type="molecule type" value="Genomic_DNA"/>
</dbReference>
<feature type="compositionally biased region" description="Basic and acidic residues" evidence="10">
    <location>
        <begin position="486"/>
        <end position="496"/>
    </location>
</feature>
<protein>
    <recommendedName>
        <fullName evidence="16">Sulfate transporter</fullName>
    </recommendedName>
</protein>
<dbReference type="AlphaFoldDB" id="A0AAW1PM08"/>
<evidence type="ECO:0000313" key="15">
    <source>
        <dbReference type="Proteomes" id="UP001489004"/>
    </source>
</evidence>
<dbReference type="InterPro" id="IPR011547">
    <property type="entry name" value="SLC26A/SulP_dom"/>
</dbReference>
<dbReference type="GO" id="GO:0055085">
    <property type="term" value="P:transmembrane transport"/>
    <property type="evidence" value="ECO:0007669"/>
    <property type="project" value="InterPro"/>
</dbReference>
<organism evidence="14 15">
    <name type="scientific">[Myrmecia] bisecta</name>
    <dbReference type="NCBI Taxonomy" id="41462"/>
    <lineage>
        <taxon>Eukaryota</taxon>
        <taxon>Viridiplantae</taxon>
        <taxon>Chlorophyta</taxon>
        <taxon>core chlorophytes</taxon>
        <taxon>Trebouxiophyceae</taxon>
        <taxon>Trebouxiales</taxon>
        <taxon>Trebouxiaceae</taxon>
        <taxon>Myrmecia</taxon>
    </lineage>
</organism>
<feature type="compositionally biased region" description="Basic and acidic residues" evidence="10">
    <location>
        <begin position="26"/>
        <end position="35"/>
    </location>
</feature>
<dbReference type="InterPro" id="IPR001902">
    <property type="entry name" value="SLC26A/SulP_fam"/>
</dbReference>
<feature type="transmembrane region" description="Helical" evidence="11">
    <location>
        <begin position="671"/>
        <end position="691"/>
    </location>
</feature>
<accession>A0AAW1PM08</accession>
<name>A0AAW1PM08_9CHLO</name>
<feature type="transmembrane region" description="Helical" evidence="11">
    <location>
        <begin position="964"/>
        <end position="984"/>
    </location>
</feature>
<keyword evidence="4 9" id="KW-0547">Nucleotide-binding</keyword>
<evidence type="ECO:0000256" key="6">
    <source>
        <dbReference type="ARBA" id="ARBA00022840"/>
    </source>
</evidence>
<dbReference type="InterPro" id="IPR011009">
    <property type="entry name" value="Kinase-like_dom_sf"/>
</dbReference>
<feature type="domain" description="STAS" evidence="13">
    <location>
        <begin position="1047"/>
        <end position="1172"/>
    </location>
</feature>
<proteinExistence type="predicted"/>
<gene>
    <name evidence="14" type="ORF">WJX72_009585</name>
</gene>
<dbReference type="Pfam" id="PF00916">
    <property type="entry name" value="Sulfate_transp"/>
    <property type="match status" value="2"/>
</dbReference>
<feature type="region of interest" description="Disordered" evidence="10">
    <location>
        <begin position="477"/>
        <end position="496"/>
    </location>
</feature>
<dbReference type="CDD" id="cd07042">
    <property type="entry name" value="STAS_SulP_like_sulfate_transporter"/>
    <property type="match status" value="1"/>
</dbReference>
<keyword evidence="6 9" id="KW-0067">ATP-binding</keyword>
<dbReference type="InterPro" id="IPR036513">
    <property type="entry name" value="STAS_dom_sf"/>
</dbReference>
<evidence type="ECO:0000256" key="1">
    <source>
        <dbReference type="ARBA" id="ARBA00004141"/>
    </source>
</evidence>
<evidence type="ECO:0000256" key="5">
    <source>
        <dbReference type="ARBA" id="ARBA00022777"/>
    </source>
</evidence>
<dbReference type="InterPro" id="IPR000719">
    <property type="entry name" value="Prot_kinase_dom"/>
</dbReference>
<feature type="domain" description="Protein kinase" evidence="12">
    <location>
        <begin position="42"/>
        <end position="324"/>
    </location>
</feature>
<feature type="region of interest" description="Disordered" evidence="10">
    <location>
        <begin position="1"/>
        <end position="35"/>
    </location>
</feature>
<dbReference type="PROSITE" id="PS00108">
    <property type="entry name" value="PROTEIN_KINASE_ST"/>
    <property type="match status" value="1"/>
</dbReference>
<reference evidence="14 15" key="1">
    <citation type="journal article" date="2024" name="Nat. Commun.">
        <title>Phylogenomics reveals the evolutionary origins of lichenization in chlorophyte algae.</title>
        <authorList>
            <person name="Puginier C."/>
            <person name="Libourel C."/>
            <person name="Otte J."/>
            <person name="Skaloud P."/>
            <person name="Haon M."/>
            <person name="Grisel S."/>
            <person name="Petersen M."/>
            <person name="Berrin J.G."/>
            <person name="Delaux P.M."/>
            <person name="Dal Grande F."/>
            <person name="Keller J."/>
        </authorList>
    </citation>
    <scope>NUCLEOTIDE SEQUENCE [LARGE SCALE GENOMIC DNA]</scope>
    <source>
        <strain evidence="14 15">SAG 2043</strain>
    </source>
</reference>
<evidence type="ECO:0000313" key="14">
    <source>
        <dbReference type="EMBL" id="KAK9809119.1"/>
    </source>
</evidence>
<evidence type="ECO:0000256" key="3">
    <source>
        <dbReference type="ARBA" id="ARBA00022692"/>
    </source>
</evidence>
<dbReference type="Gene3D" id="1.10.510.10">
    <property type="entry name" value="Transferase(Phosphotransferase) domain 1"/>
    <property type="match status" value="1"/>
</dbReference>
<sequence length="1195" mass="133355">MGNCGSQSDRSVKDDDSYGRGGGDSTHGDPNHHPDFGLKSTHELVKFLGRGGTGDTWLFKDIKTEELVAMKLIKRPIPKVIMPNILREIRIQAELGEGHINVINAKEVILTHSHLALSLEYAACGSLTSYVADRWQHAQQTGLFLGEDQARYFFRQFIGAVEYCHQHCVAHRDLKLDNTLLDSSNPPVIKLCDFGFAKTWTADANMYTHIGTPVYMSPELINSRNGVRGYDGKSVDVWASGVLLIVMLLGTFPFDHTEHPDPNTSEAHLEVWLQQVRSRWSEIPHIRQAVEKLSKDCMDLLNRIFVIDEKKRITVAEIKQHPWYLRELSPKYRDAEDSLRRQQAATDEHMVKRKLNQVELKKRNAELQQMVEQAAVRPPAGNSLRETPLFRIDLREDRVLDTSGEAAQTAESPRPLLSQLSLIEVPVSQQNLTAAQNVQLYWIRAFNLILEHSGESCTPKAHSGVLAVLAQPRHRMSSVGTITPPDGERPEKRVNDRGTDYSYVDEALLDSNEKRYRVAFSDETDSAQLLTDVKGWVEKRKRRAKAAHANYTWFDWATCVLPMLGWLRTYKVKQNLVSDLIAGLSVAAMVVPQGMSYAKLAGLPSVYGLYGAFVPVIVYSALGSSRHLAVGPVAVTSLLLGSGLKDTINVPVQADPNNPADPQAQEVYNHAAIQVAFLAGLLYTAVGILNLGWITNFLSHSVITGFMSGAAVIIGLSQCKLIFGYNTRPKPGYVAPNPCPKKGCPKVPTISFPRHDPIQEQLHDLFGETWTPYFKWREFVMGMSWIILLLTMKTVGKRYHKLRWMRPLGPLTVTILSISIMNIFKLYRPTSNPKIRPVGHIPSGLPGATVSWFFPMQDFGKKFGLAIIVCLIDLLESISIAKAMAIKHNYKLNPTQELRALGVANLAGSFFNCYTTTGSFSRTAVTSESGGKTQLAGFTTGFSLMIVLLWVTPVFTYMPNNAQGAIIISAVIGLFNYTEWFYLWKVNKFDWIVMNAALFGVMFAGIEKGLAIAIGLSVLLVLYKVAFPHTARLGRLPNTSVYRNVKQYDEAKEIPGLLLLRIDAPLYFANVLPIRDTLDKYERIALQRGPVYYIIVDLSPVSDIDASALHMLTEWVGTCKNRGIQPVFANPARQVVRLMGVGGVPELLGGFDKDTKTSRYICVRTHDAVALCLEERAQKEKHFDDEKEVPFVAAV</sequence>
<dbReference type="SUPFAM" id="SSF52091">
    <property type="entry name" value="SpoIIaa-like"/>
    <property type="match status" value="1"/>
</dbReference>
<feature type="transmembrane region" description="Helical" evidence="11">
    <location>
        <begin position="808"/>
        <end position="827"/>
    </location>
</feature>
<dbReference type="InterPro" id="IPR008271">
    <property type="entry name" value="Ser/Thr_kinase_AS"/>
</dbReference>
<keyword evidence="3 11" id="KW-0812">Transmembrane</keyword>
<dbReference type="PANTHER" id="PTHR11814">
    <property type="entry name" value="SULFATE TRANSPORTER"/>
    <property type="match status" value="1"/>
</dbReference>
<feature type="transmembrane region" description="Helical" evidence="11">
    <location>
        <begin position="863"/>
        <end position="881"/>
    </location>
</feature>
<comment type="caution">
    <text evidence="14">The sequence shown here is derived from an EMBL/GenBank/DDBJ whole genome shotgun (WGS) entry which is preliminary data.</text>
</comment>
<dbReference type="GO" id="GO:0016020">
    <property type="term" value="C:membrane"/>
    <property type="evidence" value="ECO:0007669"/>
    <property type="project" value="UniProtKB-SubCell"/>
</dbReference>
<dbReference type="SUPFAM" id="SSF56112">
    <property type="entry name" value="Protein kinase-like (PK-like)"/>
    <property type="match status" value="1"/>
</dbReference>
<evidence type="ECO:0008006" key="16">
    <source>
        <dbReference type="Google" id="ProtNLM"/>
    </source>
</evidence>
<evidence type="ECO:0000256" key="9">
    <source>
        <dbReference type="PROSITE-ProRule" id="PRU10141"/>
    </source>
</evidence>
<dbReference type="Pfam" id="PF01740">
    <property type="entry name" value="STAS"/>
    <property type="match status" value="1"/>
</dbReference>
<feature type="binding site" evidence="9">
    <location>
        <position position="71"/>
    </location>
    <ligand>
        <name>ATP</name>
        <dbReference type="ChEBI" id="CHEBI:30616"/>
    </ligand>
</feature>
<feature type="transmembrane region" description="Helical" evidence="11">
    <location>
        <begin position="996"/>
        <end position="1023"/>
    </location>
</feature>
<dbReference type="Gene3D" id="3.30.750.24">
    <property type="entry name" value="STAS domain"/>
    <property type="match status" value="1"/>
</dbReference>
<evidence type="ECO:0000259" key="13">
    <source>
        <dbReference type="PROSITE" id="PS50801"/>
    </source>
</evidence>
<evidence type="ECO:0000256" key="4">
    <source>
        <dbReference type="ARBA" id="ARBA00022741"/>
    </source>
</evidence>
<feature type="transmembrane region" description="Helical" evidence="11">
    <location>
        <begin position="703"/>
        <end position="723"/>
    </location>
</feature>
<dbReference type="Pfam" id="PF00069">
    <property type="entry name" value="Pkinase"/>
    <property type="match status" value="1"/>
</dbReference>
<evidence type="ECO:0000256" key="2">
    <source>
        <dbReference type="ARBA" id="ARBA00022679"/>
    </source>
</evidence>
<keyword evidence="2" id="KW-0808">Transferase</keyword>